<dbReference type="PROSITE" id="PS00138">
    <property type="entry name" value="SUBTILASE_SER"/>
    <property type="match status" value="1"/>
</dbReference>
<evidence type="ECO:0000313" key="10">
    <source>
        <dbReference type="EMBL" id="TDU34368.1"/>
    </source>
</evidence>
<dbReference type="Proteomes" id="UP000294689">
    <property type="component" value="Unassembled WGS sequence"/>
</dbReference>
<feature type="active site" description="Charge relay system" evidence="6">
    <location>
        <position position="173"/>
    </location>
</feature>
<dbReference type="CDD" id="cd07493">
    <property type="entry name" value="Peptidases_S8_9"/>
    <property type="match status" value="1"/>
</dbReference>
<dbReference type="OrthoDB" id="1407599at2"/>
<accession>A0A4R7PJ28</accession>
<evidence type="ECO:0000259" key="8">
    <source>
        <dbReference type="Pfam" id="PF00082"/>
    </source>
</evidence>
<sequence>MKIILFLLCCITHAAFAQQDAWVYFADKENVEASLQNPLTILTQQAVDRKNLHNISIDVRDVPVSAFYIATLKATETIAVLAKSKWMNAVHVRGTLKDIEALFSFEFIRKIDFADRTLTDLARPNPQHNKSSVVTTTNDFVYGNAKNQTDMIQVDALHNADYTGDGIKIAVFDSGFPNVNTLTAYKRLRDANKFMGGYDFVDRTSAIFAYKGSSHGTRVLSTMAGFIEDKFVGTAPDASYYLFRTEDATSENPVEESYWVEAAERADSLGVHIITSSLGYNTFDNANYNYTPEEMNGSTTFISKGANIAAEKGILVVNSAGNSGNTTWRIVTAPADAPGVFTIGAVDSNGDYAFFSSRGSIFQPTQKPDVVAQGLGSFVIDETGVIVSNNGTSFSAPIIAGAIASLWQAMPTATAAQIKTFIRSSASQYESPDDLLGYGIPNFNAALSLTLSTKVADANSIKVYPNPVSDQLYLRFPSHTKDGKLQIYNVFGQLVREQVLTKALLNIHVSELASGLYILKIKSDNTTHSHKFIKQ</sequence>
<feature type="domain" description="Peptidase S8/S53" evidence="8">
    <location>
        <begin position="164"/>
        <end position="439"/>
    </location>
</feature>
<evidence type="ECO:0000259" key="9">
    <source>
        <dbReference type="Pfam" id="PF18962"/>
    </source>
</evidence>
<feature type="active site" description="Charge relay system" evidence="6">
    <location>
        <position position="215"/>
    </location>
</feature>
<dbReference type="SUPFAM" id="SSF52743">
    <property type="entry name" value="Subtilisin-like"/>
    <property type="match status" value="1"/>
</dbReference>
<dbReference type="PANTHER" id="PTHR43806">
    <property type="entry name" value="PEPTIDASE S8"/>
    <property type="match status" value="1"/>
</dbReference>
<evidence type="ECO:0000256" key="5">
    <source>
        <dbReference type="ARBA" id="ARBA00022825"/>
    </source>
</evidence>
<dbReference type="AlphaFoldDB" id="A0A4R7PJ28"/>
<feature type="signal peptide" evidence="7">
    <location>
        <begin position="1"/>
        <end position="17"/>
    </location>
</feature>
<protein>
    <submittedName>
        <fullName evidence="10">Putative secreted protein (Por secretion system target)</fullName>
    </submittedName>
</protein>
<feature type="domain" description="Secretion system C-terminal sorting" evidence="9">
    <location>
        <begin position="463"/>
        <end position="533"/>
    </location>
</feature>
<name>A0A4R7PJ28_9FLAO</name>
<dbReference type="EMBL" id="SOBW01000009">
    <property type="protein sequence ID" value="TDU34368.1"/>
    <property type="molecule type" value="Genomic_DNA"/>
</dbReference>
<dbReference type="PANTHER" id="PTHR43806:SF67">
    <property type="entry name" value="EGF-LIKE DOMAIN-CONTAINING PROTEIN"/>
    <property type="match status" value="1"/>
</dbReference>
<evidence type="ECO:0000256" key="2">
    <source>
        <dbReference type="ARBA" id="ARBA00022670"/>
    </source>
</evidence>
<feature type="active site" description="Charge relay system" evidence="6">
    <location>
        <position position="393"/>
    </location>
</feature>
<reference evidence="10 11" key="1">
    <citation type="submission" date="2019-03" db="EMBL/GenBank/DDBJ databases">
        <title>Genomic Encyclopedia of Archaeal and Bacterial Type Strains, Phase II (KMG-II): from individual species to whole genera.</title>
        <authorList>
            <person name="Goeker M."/>
        </authorList>
    </citation>
    <scope>NUCLEOTIDE SEQUENCE [LARGE SCALE GENOMIC DNA]</scope>
    <source>
        <strain evidence="10 11">DSM 28135</strain>
    </source>
</reference>
<keyword evidence="2 6" id="KW-0645">Protease</keyword>
<evidence type="ECO:0000313" key="11">
    <source>
        <dbReference type="Proteomes" id="UP000294689"/>
    </source>
</evidence>
<comment type="similarity">
    <text evidence="1 6">Belongs to the peptidase S8 family.</text>
</comment>
<dbReference type="PRINTS" id="PR00723">
    <property type="entry name" value="SUBTILISIN"/>
</dbReference>
<evidence type="ECO:0000256" key="6">
    <source>
        <dbReference type="PROSITE-ProRule" id="PRU01240"/>
    </source>
</evidence>
<keyword evidence="3 7" id="KW-0732">Signal</keyword>
<dbReference type="InterPro" id="IPR017317">
    <property type="entry name" value="Pept_S8_subtilisin_bacteroid-2"/>
</dbReference>
<organism evidence="10 11">
    <name type="scientific">Gelidibacter sediminis</name>
    <dbReference type="NCBI Taxonomy" id="1608710"/>
    <lineage>
        <taxon>Bacteria</taxon>
        <taxon>Pseudomonadati</taxon>
        <taxon>Bacteroidota</taxon>
        <taxon>Flavobacteriia</taxon>
        <taxon>Flavobacteriales</taxon>
        <taxon>Flavobacteriaceae</taxon>
        <taxon>Gelidibacter</taxon>
    </lineage>
</organism>
<dbReference type="InterPro" id="IPR000209">
    <property type="entry name" value="Peptidase_S8/S53_dom"/>
</dbReference>
<evidence type="ECO:0000256" key="1">
    <source>
        <dbReference type="ARBA" id="ARBA00011073"/>
    </source>
</evidence>
<keyword evidence="5 6" id="KW-0720">Serine protease</keyword>
<dbReference type="GO" id="GO:0006508">
    <property type="term" value="P:proteolysis"/>
    <property type="evidence" value="ECO:0007669"/>
    <property type="project" value="UniProtKB-KW"/>
</dbReference>
<feature type="chain" id="PRO_5020437967" evidence="7">
    <location>
        <begin position="18"/>
        <end position="535"/>
    </location>
</feature>
<keyword evidence="11" id="KW-1185">Reference proteome</keyword>
<evidence type="ECO:0000256" key="3">
    <source>
        <dbReference type="ARBA" id="ARBA00022729"/>
    </source>
</evidence>
<dbReference type="PIRSF" id="PIRSF037903">
    <property type="entry name" value="Subtilisin_rel_GFO_2223"/>
    <property type="match status" value="1"/>
</dbReference>
<dbReference type="Pfam" id="PF00082">
    <property type="entry name" value="Peptidase_S8"/>
    <property type="match status" value="1"/>
</dbReference>
<keyword evidence="4 6" id="KW-0378">Hydrolase</keyword>
<comment type="caution">
    <text evidence="10">The sequence shown here is derived from an EMBL/GenBank/DDBJ whole genome shotgun (WGS) entry which is preliminary data.</text>
</comment>
<dbReference type="InterPro" id="IPR023828">
    <property type="entry name" value="Peptidase_S8_Ser-AS"/>
</dbReference>
<dbReference type="GO" id="GO:0004252">
    <property type="term" value="F:serine-type endopeptidase activity"/>
    <property type="evidence" value="ECO:0007669"/>
    <property type="project" value="UniProtKB-UniRule"/>
</dbReference>
<dbReference type="InterPro" id="IPR036852">
    <property type="entry name" value="Peptidase_S8/S53_dom_sf"/>
</dbReference>
<gene>
    <name evidence="10" type="ORF">BXY82_2686</name>
</gene>
<dbReference type="InterPro" id="IPR015500">
    <property type="entry name" value="Peptidase_S8_subtilisin-rel"/>
</dbReference>
<dbReference type="PROSITE" id="PS51892">
    <property type="entry name" value="SUBTILASE"/>
    <property type="match status" value="1"/>
</dbReference>
<dbReference type="RefSeq" id="WP_133758706.1">
    <property type="nucleotide sequence ID" value="NZ_SOBW01000009.1"/>
</dbReference>
<evidence type="ECO:0000256" key="4">
    <source>
        <dbReference type="ARBA" id="ARBA00022801"/>
    </source>
</evidence>
<dbReference type="Gene3D" id="3.40.50.200">
    <property type="entry name" value="Peptidase S8/S53 domain"/>
    <property type="match status" value="1"/>
</dbReference>
<proteinExistence type="inferred from homology"/>
<dbReference type="Pfam" id="PF18962">
    <property type="entry name" value="Por_Secre_tail"/>
    <property type="match status" value="1"/>
</dbReference>
<dbReference type="NCBIfam" id="TIGR04183">
    <property type="entry name" value="Por_Secre_tail"/>
    <property type="match status" value="1"/>
</dbReference>
<dbReference type="InterPro" id="IPR050131">
    <property type="entry name" value="Peptidase_S8_subtilisin-like"/>
</dbReference>
<dbReference type="InterPro" id="IPR026444">
    <property type="entry name" value="Secre_tail"/>
</dbReference>
<evidence type="ECO:0000256" key="7">
    <source>
        <dbReference type="SAM" id="SignalP"/>
    </source>
</evidence>